<proteinExistence type="predicted"/>
<dbReference type="PANTHER" id="PTHR42695">
    <property type="entry name" value="GLUTAMINE AMIDOTRANSFERASE YLR126C-RELATED"/>
    <property type="match status" value="1"/>
</dbReference>
<dbReference type="CDD" id="cd01741">
    <property type="entry name" value="GATase1_1"/>
    <property type="match status" value="1"/>
</dbReference>
<dbReference type="Gene3D" id="3.40.50.880">
    <property type="match status" value="1"/>
</dbReference>
<evidence type="ECO:0000259" key="1">
    <source>
        <dbReference type="Pfam" id="PF00117"/>
    </source>
</evidence>
<dbReference type="PANTHER" id="PTHR42695:SF5">
    <property type="entry name" value="GLUTAMINE AMIDOTRANSFERASE YLR126C-RELATED"/>
    <property type="match status" value="1"/>
</dbReference>
<evidence type="ECO:0000313" key="2">
    <source>
        <dbReference type="EMBL" id="MCW3717439.1"/>
    </source>
</evidence>
<reference evidence="2 3" key="2">
    <citation type="journal article" date="2017" name="Front. Microbiol.">
        <title>Genomics Reveals a Unique Clone of Burkholderia cenocepacia Harboring an Actively Excising Novel Genomic Island.</title>
        <authorList>
            <person name="Patil P.P."/>
            <person name="Mali S."/>
            <person name="Midha S."/>
            <person name="Gautam V."/>
            <person name="Dash L."/>
            <person name="Kumar S."/>
            <person name="Shastri J."/>
            <person name="Singhal L."/>
            <person name="Patil P.B."/>
        </authorList>
    </citation>
    <scope>NUCLEOTIDE SEQUENCE [LARGE SCALE GENOMIC DNA]</scope>
    <source>
        <strain evidence="2 3">BC-19</strain>
    </source>
</reference>
<keyword evidence="2" id="KW-0315">Glutamine amidotransferase</keyword>
<organism evidence="2 3">
    <name type="scientific">Burkholderia cenocepacia</name>
    <dbReference type="NCBI Taxonomy" id="95486"/>
    <lineage>
        <taxon>Bacteria</taxon>
        <taxon>Pseudomonadati</taxon>
        <taxon>Pseudomonadota</taxon>
        <taxon>Betaproteobacteria</taxon>
        <taxon>Burkholderiales</taxon>
        <taxon>Burkholderiaceae</taxon>
        <taxon>Burkholderia</taxon>
        <taxon>Burkholderia cepacia complex</taxon>
    </lineage>
</organism>
<dbReference type="RefSeq" id="WP_080324436.1">
    <property type="nucleotide sequence ID" value="NZ_JAIMII010000035.1"/>
</dbReference>
<dbReference type="AlphaFoldDB" id="A0ABD4UTA0"/>
<sequence length="238" mass="26387">MSKQYAVLWCANYKDGVSLKKQMIDALGVQDDVWHILDPMDADFDKQAYGYDGYVISGSARSVSEDKTSPLVARIMHFLGEIDRRSSAPVVGICFGAQALAHAYGGQVGANRSGRIRLGVESLSWTEHATRVVPQQDRSEVAIAQSHYESVLQLPADAQSLACSPTTENEIFLIRRRYLGIQGHPEVDNETLSSVFLAFHRDDLDKESLQTTVAEVTRPLQVTPVIQLIRRLLEEGTL</sequence>
<dbReference type="InterPro" id="IPR029062">
    <property type="entry name" value="Class_I_gatase-like"/>
</dbReference>
<protein>
    <submittedName>
        <fullName evidence="2">Type 1 glutamine amidotransferase</fullName>
    </submittedName>
</protein>
<dbReference type="SUPFAM" id="SSF52317">
    <property type="entry name" value="Class I glutamine amidotransferase-like"/>
    <property type="match status" value="1"/>
</dbReference>
<dbReference type="EMBL" id="JYMX02000072">
    <property type="protein sequence ID" value="MCW3717439.1"/>
    <property type="molecule type" value="Genomic_DNA"/>
</dbReference>
<name>A0ABD4UTA0_9BURK</name>
<feature type="domain" description="Glutamine amidotransferase" evidence="1">
    <location>
        <begin position="24"/>
        <end position="192"/>
    </location>
</feature>
<dbReference type="PROSITE" id="PS51273">
    <property type="entry name" value="GATASE_TYPE_1"/>
    <property type="match status" value="1"/>
</dbReference>
<dbReference type="InterPro" id="IPR044992">
    <property type="entry name" value="ChyE-like"/>
</dbReference>
<comment type="caution">
    <text evidence="2">The sequence shown here is derived from an EMBL/GenBank/DDBJ whole genome shotgun (WGS) entry which is preliminary data.</text>
</comment>
<dbReference type="Proteomes" id="UP000191686">
    <property type="component" value="Unassembled WGS sequence"/>
</dbReference>
<gene>
    <name evidence="2" type="ORF">UE95_039830</name>
</gene>
<reference evidence="2 3" key="1">
    <citation type="journal article" date="2017" name="Front. Microbiol.">
        <title>Genomics reveals a unique clone of Burkholderia cenocepacia harbouring an actively excising novel genomic island.</title>
        <authorList>
            <person name="Patil P."/>
            <person name="Mali S."/>
            <person name="Midha S."/>
            <person name="Gautam V."/>
            <person name="Dash L."/>
            <person name="Kumar S."/>
            <person name="Shastri J."/>
            <person name="Singhal L."/>
            <person name="Patil P.B."/>
        </authorList>
    </citation>
    <scope>NUCLEOTIDE SEQUENCE [LARGE SCALE GENOMIC DNA]</scope>
    <source>
        <strain evidence="2 3">BC-19</strain>
    </source>
</reference>
<evidence type="ECO:0000313" key="3">
    <source>
        <dbReference type="Proteomes" id="UP000191686"/>
    </source>
</evidence>
<accession>A0ABD4UTA0</accession>
<dbReference type="Pfam" id="PF00117">
    <property type="entry name" value="GATase"/>
    <property type="match status" value="1"/>
</dbReference>
<dbReference type="InterPro" id="IPR017926">
    <property type="entry name" value="GATASE"/>
</dbReference>